<protein>
    <submittedName>
        <fullName evidence="1">Putative secreted protein</fullName>
    </submittedName>
</protein>
<evidence type="ECO:0000313" key="1">
    <source>
        <dbReference type="EMBL" id="MXU93056.1"/>
    </source>
</evidence>
<dbReference type="EMBL" id="GIFC01010973">
    <property type="protein sequence ID" value="MXU93056.1"/>
    <property type="molecule type" value="Transcribed_RNA"/>
</dbReference>
<sequence length="141" mass="14651">MVAVLIPATRLPMALLSVFAIPPTRLQTRAGCVFLRMFPATTLSLPVAMASASLVCGPVTGTTTAATTPTKTSRFALSTRAAPQSSGVETGAVSSRPGSVTMKTTAATALTRKIASTHPVQTESSRVQTFVAFQRHNCATE</sequence>
<name>A0A6B0UTK2_IXORI</name>
<reference evidence="1" key="1">
    <citation type="submission" date="2019-12" db="EMBL/GenBank/DDBJ databases">
        <title>An insight into the sialome of adult female Ixodes ricinus ticks feeding for 6 days.</title>
        <authorList>
            <person name="Perner J."/>
            <person name="Ribeiro J.M.C."/>
        </authorList>
    </citation>
    <scope>NUCLEOTIDE SEQUENCE</scope>
    <source>
        <strain evidence="1">Semi-engorged</strain>
        <tissue evidence="1">Salivary glands</tissue>
    </source>
</reference>
<dbReference type="AlphaFoldDB" id="A0A6B0UTK2"/>
<proteinExistence type="predicted"/>
<accession>A0A6B0UTK2</accession>
<organism evidence="1">
    <name type="scientific">Ixodes ricinus</name>
    <name type="common">Common tick</name>
    <name type="synonym">Acarus ricinus</name>
    <dbReference type="NCBI Taxonomy" id="34613"/>
    <lineage>
        <taxon>Eukaryota</taxon>
        <taxon>Metazoa</taxon>
        <taxon>Ecdysozoa</taxon>
        <taxon>Arthropoda</taxon>
        <taxon>Chelicerata</taxon>
        <taxon>Arachnida</taxon>
        <taxon>Acari</taxon>
        <taxon>Parasitiformes</taxon>
        <taxon>Ixodida</taxon>
        <taxon>Ixodoidea</taxon>
        <taxon>Ixodidae</taxon>
        <taxon>Ixodinae</taxon>
        <taxon>Ixodes</taxon>
    </lineage>
</organism>